<dbReference type="Proteomes" id="UP000193144">
    <property type="component" value="Unassembled WGS sequence"/>
</dbReference>
<evidence type="ECO:0000313" key="2">
    <source>
        <dbReference type="EMBL" id="ORY08651.1"/>
    </source>
</evidence>
<reference evidence="2 3" key="1">
    <citation type="submission" date="2016-07" db="EMBL/GenBank/DDBJ databases">
        <title>Pervasive Adenine N6-methylation of Active Genes in Fungi.</title>
        <authorList>
            <consortium name="DOE Joint Genome Institute"/>
            <person name="Mondo S.J."/>
            <person name="Dannebaum R.O."/>
            <person name="Kuo R.C."/>
            <person name="Labutti K."/>
            <person name="Haridas S."/>
            <person name="Kuo A."/>
            <person name="Salamov A."/>
            <person name="Ahrendt S.R."/>
            <person name="Lipzen A."/>
            <person name="Sullivan W."/>
            <person name="Andreopoulos W.B."/>
            <person name="Clum A."/>
            <person name="Lindquist E."/>
            <person name="Daum C."/>
            <person name="Ramamoorthy G.K."/>
            <person name="Gryganskyi A."/>
            <person name="Culley D."/>
            <person name="Magnuson J.K."/>
            <person name="James T.Y."/>
            <person name="O'Malley M.A."/>
            <person name="Stajich J.E."/>
            <person name="Spatafora J.W."/>
            <person name="Visel A."/>
            <person name="Grigoriev I.V."/>
        </authorList>
    </citation>
    <scope>NUCLEOTIDE SEQUENCE [LARGE SCALE GENOMIC DNA]</scope>
    <source>
        <strain evidence="2 3">CBS 115471</strain>
    </source>
</reference>
<accession>A0A1Y1ZEI8</accession>
<protein>
    <submittedName>
        <fullName evidence="2">Uncharacterized protein</fullName>
    </submittedName>
</protein>
<name>A0A1Y1ZEI8_9PLEO</name>
<evidence type="ECO:0000313" key="3">
    <source>
        <dbReference type="Proteomes" id="UP000193144"/>
    </source>
</evidence>
<gene>
    <name evidence="2" type="ORF">BCR34DRAFT_390768</name>
</gene>
<feature type="compositionally biased region" description="Polar residues" evidence="1">
    <location>
        <begin position="26"/>
        <end position="40"/>
    </location>
</feature>
<organism evidence="2 3">
    <name type="scientific">Clohesyomyces aquaticus</name>
    <dbReference type="NCBI Taxonomy" id="1231657"/>
    <lineage>
        <taxon>Eukaryota</taxon>
        <taxon>Fungi</taxon>
        <taxon>Dikarya</taxon>
        <taxon>Ascomycota</taxon>
        <taxon>Pezizomycotina</taxon>
        <taxon>Dothideomycetes</taxon>
        <taxon>Pleosporomycetidae</taxon>
        <taxon>Pleosporales</taxon>
        <taxon>Lindgomycetaceae</taxon>
        <taxon>Clohesyomyces</taxon>
    </lineage>
</organism>
<comment type="caution">
    <text evidence="2">The sequence shown here is derived from an EMBL/GenBank/DDBJ whole genome shotgun (WGS) entry which is preliminary data.</text>
</comment>
<dbReference type="AlphaFoldDB" id="A0A1Y1ZEI8"/>
<proteinExistence type="predicted"/>
<dbReference type="EMBL" id="MCFA01000097">
    <property type="protein sequence ID" value="ORY08651.1"/>
    <property type="molecule type" value="Genomic_DNA"/>
</dbReference>
<sequence length="184" mass="20125">MANGQVENKQLWRESGAETSLHDGTPQLQNQSPRLSSLPHSSGHVRSCSACDTTCSHWPQRRGRRQHENVSRSWADGSEGIRVRALSWARHRGPWALRSELLFASLRYIHRVLGSGQSSTLPSCNFAANCSRSAAVAGPSPRVSQGFPGLPRAFQGFPGVPRQDIKGRLLEFDEDLGRAAATDA</sequence>
<keyword evidence="3" id="KW-1185">Reference proteome</keyword>
<evidence type="ECO:0000256" key="1">
    <source>
        <dbReference type="SAM" id="MobiDB-lite"/>
    </source>
</evidence>
<feature type="region of interest" description="Disordered" evidence="1">
    <location>
        <begin position="15"/>
        <end position="41"/>
    </location>
</feature>